<dbReference type="RefSeq" id="XP_021872328.1">
    <property type="nucleotide sequence ID" value="XM_022012565.1"/>
</dbReference>
<dbReference type="AlphaFoldDB" id="A0A1Y1ULQ1"/>
<keyword evidence="2" id="KW-1185">Reference proteome</keyword>
<reference evidence="1 2" key="1">
    <citation type="submission" date="2017-03" db="EMBL/GenBank/DDBJ databases">
        <title>Widespread Adenine N6-methylation of Active Genes in Fungi.</title>
        <authorList>
            <consortium name="DOE Joint Genome Institute"/>
            <person name="Mondo S.J."/>
            <person name="Dannebaum R.O."/>
            <person name="Kuo R.C."/>
            <person name="Louie K.B."/>
            <person name="Bewick A.J."/>
            <person name="Labutti K."/>
            <person name="Haridas S."/>
            <person name="Kuo A."/>
            <person name="Salamov A."/>
            <person name="Ahrendt S.R."/>
            <person name="Lau R."/>
            <person name="Bowen B.P."/>
            <person name="Lipzen A."/>
            <person name="Sullivan W."/>
            <person name="Andreopoulos W.B."/>
            <person name="Clum A."/>
            <person name="Lindquist E."/>
            <person name="Daum C."/>
            <person name="Northen T.R."/>
            <person name="Ramamoorthy G."/>
            <person name="Schmitz R.J."/>
            <person name="Gryganskyi A."/>
            <person name="Culley D."/>
            <person name="Magnuson J."/>
            <person name="James T.Y."/>
            <person name="O'Malley M.A."/>
            <person name="Stajich J.E."/>
            <person name="Spatafora J.W."/>
            <person name="Visel A."/>
            <person name="Grigoriev I.V."/>
        </authorList>
    </citation>
    <scope>NUCLEOTIDE SEQUENCE [LARGE SCALE GENOMIC DNA]</scope>
    <source>
        <strain evidence="1 2">NRRL Y-17943</strain>
    </source>
</reference>
<sequence length="203" mass="23040">MPHETPTDIYLDLAVEQLVFTAFMQLARYAEIRRCVLKLRELGKPDTGIKARQQISQPGKIRNTWHQLRTAAFMIKQCTASQLRTAFAGGPGRGKVKKNLYPITLLDPGVFDKLPPDMRASFDLMMGATGGWVQPFLSGFSNSNIDLRYDSCLAEEDGEDWFHPALARYSLYPSDFRYVPDTKQIELNKLYGGIRCPSVEFVR</sequence>
<name>A0A1Y1ULQ1_9TREE</name>
<dbReference type="EMBL" id="NBSH01000004">
    <property type="protein sequence ID" value="ORX38406.1"/>
    <property type="molecule type" value="Genomic_DNA"/>
</dbReference>
<evidence type="ECO:0000313" key="1">
    <source>
        <dbReference type="EMBL" id="ORX38406.1"/>
    </source>
</evidence>
<gene>
    <name evidence="1" type="ORF">BD324DRAFT_354460</name>
</gene>
<protein>
    <submittedName>
        <fullName evidence="1">Uncharacterized protein</fullName>
    </submittedName>
</protein>
<dbReference type="Proteomes" id="UP000193218">
    <property type="component" value="Unassembled WGS sequence"/>
</dbReference>
<dbReference type="GeneID" id="33554373"/>
<comment type="caution">
    <text evidence="1">The sequence shown here is derived from an EMBL/GenBank/DDBJ whole genome shotgun (WGS) entry which is preliminary data.</text>
</comment>
<evidence type="ECO:0000313" key="2">
    <source>
        <dbReference type="Proteomes" id="UP000193218"/>
    </source>
</evidence>
<accession>A0A1Y1ULQ1</accession>
<dbReference type="OrthoDB" id="2561403at2759"/>
<proteinExistence type="predicted"/>
<organism evidence="1 2">
    <name type="scientific">Kockovaella imperatae</name>
    <dbReference type="NCBI Taxonomy" id="4999"/>
    <lineage>
        <taxon>Eukaryota</taxon>
        <taxon>Fungi</taxon>
        <taxon>Dikarya</taxon>
        <taxon>Basidiomycota</taxon>
        <taxon>Agaricomycotina</taxon>
        <taxon>Tremellomycetes</taxon>
        <taxon>Tremellales</taxon>
        <taxon>Cuniculitremaceae</taxon>
        <taxon>Kockovaella</taxon>
    </lineage>
</organism>
<dbReference type="InParanoid" id="A0A1Y1ULQ1"/>